<reference evidence="1" key="1">
    <citation type="thesis" date="2021" institute="BYU ScholarsArchive" country="Provo, UT, USA">
        <title>Applications of and Algorithms for Genome Assembly and Genomic Analyses with an Emphasis on Marine Teleosts.</title>
        <authorList>
            <person name="Pickett B.D."/>
        </authorList>
    </citation>
    <scope>NUCLEOTIDE SEQUENCE</scope>
    <source>
        <strain evidence="1">HI-2016</strain>
    </source>
</reference>
<sequence>MTLNKNNTWHQEAQQVLAYLPPRRAVAVSFIVEIRHTSDHPVIDLGQGDGSQSYVVLLSPSVQYFSVCISESRDTVLWKAKTSSSPLKMESPPAESCIYQTARDQASMRVMKRLAWVFLLRVRSGMWRMNSVSNSREISK</sequence>
<comment type="caution">
    <text evidence="1">The sequence shown here is derived from an EMBL/GenBank/DDBJ whole genome shotgun (WGS) entry which is preliminary data.</text>
</comment>
<dbReference type="EMBL" id="JAFBMS010000102">
    <property type="protein sequence ID" value="KAG9336224.1"/>
    <property type="molecule type" value="Genomic_DNA"/>
</dbReference>
<gene>
    <name evidence="1" type="ORF">JZ751_002571</name>
</gene>
<keyword evidence="2" id="KW-1185">Reference proteome</keyword>
<accession>A0A8T2N8F3</accession>
<evidence type="ECO:0000313" key="2">
    <source>
        <dbReference type="Proteomes" id="UP000824540"/>
    </source>
</evidence>
<evidence type="ECO:0000313" key="1">
    <source>
        <dbReference type="EMBL" id="KAG9336224.1"/>
    </source>
</evidence>
<organism evidence="1 2">
    <name type="scientific">Albula glossodonta</name>
    <name type="common">roundjaw bonefish</name>
    <dbReference type="NCBI Taxonomy" id="121402"/>
    <lineage>
        <taxon>Eukaryota</taxon>
        <taxon>Metazoa</taxon>
        <taxon>Chordata</taxon>
        <taxon>Craniata</taxon>
        <taxon>Vertebrata</taxon>
        <taxon>Euteleostomi</taxon>
        <taxon>Actinopterygii</taxon>
        <taxon>Neopterygii</taxon>
        <taxon>Teleostei</taxon>
        <taxon>Albuliformes</taxon>
        <taxon>Albulidae</taxon>
        <taxon>Albula</taxon>
    </lineage>
</organism>
<dbReference type="Proteomes" id="UP000824540">
    <property type="component" value="Unassembled WGS sequence"/>
</dbReference>
<dbReference type="AlphaFoldDB" id="A0A8T2N8F3"/>
<proteinExistence type="predicted"/>
<protein>
    <submittedName>
        <fullName evidence="1">Uncharacterized protein</fullName>
    </submittedName>
</protein>
<name>A0A8T2N8F3_9TELE</name>